<name>A0A2T4BC35_9HYPO</name>
<keyword evidence="2" id="KW-1185">Reference proteome</keyword>
<gene>
    <name evidence="1" type="ORF">BBK36DRAFT_1118164</name>
</gene>
<dbReference type="Proteomes" id="UP000241546">
    <property type="component" value="Unassembled WGS sequence"/>
</dbReference>
<reference evidence="2" key="1">
    <citation type="submission" date="2016-07" db="EMBL/GenBank/DDBJ databases">
        <title>Multiple horizontal gene transfer events from other fungi enriched the ability of initially mycotrophic Trichoderma (Ascomycota) to feed on dead plant biomass.</title>
        <authorList>
            <consortium name="DOE Joint Genome Institute"/>
            <person name="Atanasova L."/>
            <person name="Chenthamara K."/>
            <person name="Zhang J."/>
            <person name="Grujic M."/>
            <person name="Henrissat B."/>
            <person name="Kuo A."/>
            <person name="Aerts A."/>
            <person name="Salamov A."/>
            <person name="Lipzen A."/>
            <person name="Labutti K."/>
            <person name="Barry K."/>
            <person name="Miao Y."/>
            <person name="Rahimi M.J."/>
            <person name="Shen Q."/>
            <person name="Grigoriev I.V."/>
            <person name="Kubicek C.P."/>
            <person name="Druzhinina I.S."/>
        </authorList>
    </citation>
    <scope>NUCLEOTIDE SEQUENCE [LARGE SCALE GENOMIC DNA]</scope>
    <source>
        <strain evidence="2">TUCIM 6016</strain>
    </source>
</reference>
<dbReference type="AlphaFoldDB" id="A0A2T4BC35"/>
<dbReference type="EMBL" id="KZ680212">
    <property type="protein sequence ID" value="PTB66887.1"/>
    <property type="molecule type" value="Genomic_DNA"/>
</dbReference>
<evidence type="ECO:0000313" key="2">
    <source>
        <dbReference type="Proteomes" id="UP000241546"/>
    </source>
</evidence>
<evidence type="ECO:0000313" key="1">
    <source>
        <dbReference type="EMBL" id="PTB66887.1"/>
    </source>
</evidence>
<proteinExistence type="predicted"/>
<dbReference type="PANTHER" id="PTHR36847:SF1">
    <property type="entry name" value="AMIDOLIGASE ENZYME"/>
    <property type="match status" value="1"/>
</dbReference>
<accession>A0A2T4BC35</accession>
<sequence>MSTSSHEITLGWELELIVHLQPGEQSGIALEAHKLRDLALTIAEQCPNLPIAAHCIHRPSVSCIICEDAPAEHRLPHVRVFNPATPIRRPNGPIEDLYYFVEREWLRVPTDDNGDRLAHGFEITSPILSHAELRAGLPQTKQILSAVRNSGLTISAHTECGLHFHVGVKSGMTLNIAKKAATLVMLLEMSLLKKLVSEERSEERRWFIPISTRSKFNTLADRMCDDQLTDANTSPEMRQHLPDLSKEKPAEWNSNEPNRLHLALNELWLTDSIWKLSMGLETDRGQKASLVLCTRERNGDSASEPVHGVSDNLEGTPSTIEFRYPAASFDIDSFVCWKDLCCRIVEIATRDSAAYRQVTTDVLRESETNDTPLWERQLKVLGLDYQVPSWRQQLARFDEDGPIRFLDDDGFLIPEKK</sequence>
<dbReference type="InterPro" id="IPR022025">
    <property type="entry name" value="Amidoligase_2"/>
</dbReference>
<protein>
    <recommendedName>
        <fullName evidence="3">Amidoligase enzyme</fullName>
    </recommendedName>
</protein>
<dbReference type="OrthoDB" id="412402at2759"/>
<dbReference type="Pfam" id="PF12224">
    <property type="entry name" value="Amidoligase_2"/>
    <property type="match status" value="1"/>
</dbReference>
<dbReference type="RefSeq" id="XP_024750207.1">
    <property type="nucleotide sequence ID" value="XM_024890441.1"/>
</dbReference>
<evidence type="ECO:0008006" key="3">
    <source>
        <dbReference type="Google" id="ProtNLM"/>
    </source>
</evidence>
<dbReference type="PANTHER" id="PTHR36847">
    <property type="entry name" value="AMIDOLIGASE ENZYME"/>
    <property type="match status" value="1"/>
</dbReference>
<dbReference type="GeneID" id="36598559"/>
<organism evidence="1 2">
    <name type="scientific">Trichoderma citrinoviride</name>
    <dbReference type="NCBI Taxonomy" id="58853"/>
    <lineage>
        <taxon>Eukaryota</taxon>
        <taxon>Fungi</taxon>
        <taxon>Dikarya</taxon>
        <taxon>Ascomycota</taxon>
        <taxon>Pezizomycotina</taxon>
        <taxon>Sordariomycetes</taxon>
        <taxon>Hypocreomycetidae</taxon>
        <taxon>Hypocreales</taxon>
        <taxon>Hypocreaceae</taxon>
        <taxon>Trichoderma</taxon>
    </lineage>
</organism>